<evidence type="ECO:0000313" key="4">
    <source>
        <dbReference type="WBParaSite" id="HCON_00013100-00001"/>
    </source>
</evidence>
<name>A0A7I4XWN4_HAECO</name>
<dbReference type="AlphaFoldDB" id="A0A7I4XWN4"/>
<evidence type="ECO:0000313" key="3">
    <source>
        <dbReference type="Proteomes" id="UP000025227"/>
    </source>
</evidence>
<evidence type="ECO:0000256" key="2">
    <source>
        <dbReference type="SAM" id="Phobius"/>
    </source>
</evidence>
<feature type="transmembrane region" description="Helical" evidence="2">
    <location>
        <begin position="97"/>
        <end position="123"/>
    </location>
</feature>
<dbReference type="OrthoDB" id="5876485at2759"/>
<accession>A0A7I4XWN4</accession>
<proteinExistence type="predicted"/>
<reference evidence="4 5" key="1">
    <citation type="submission" date="2020-12" db="UniProtKB">
        <authorList>
            <consortium name="WormBaseParasite"/>
        </authorList>
    </citation>
    <scope>IDENTIFICATION</scope>
    <source>
        <strain evidence="4 5">MHco3</strain>
    </source>
</reference>
<sequence>MAKPPEKPQEKDDNVSFTDINADTAAGGEKATGSAMMDLISGLQKQKSSTKTGSGSGASGGGGKRKKKGKKSKKGKKKRVKDRYESQNYLLRIEGTLCCASIIIVLIWLLACCIVAIICAIWSNGDFNATSDSVKDK</sequence>
<feature type="region of interest" description="Disordered" evidence="1">
    <location>
        <begin position="43"/>
        <end position="83"/>
    </location>
</feature>
<dbReference type="Proteomes" id="UP000025227">
    <property type="component" value="Unplaced"/>
</dbReference>
<keyword evidence="2" id="KW-1133">Transmembrane helix</keyword>
<keyword evidence="3" id="KW-1185">Reference proteome</keyword>
<protein>
    <submittedName>
        <fullName evidence="4 5">Uncharacterized protein</fullName>
    </submittedName>
</protein>
<keyword evidence="2" id="KW-0472">Membrane</keyword>
<organism evidence="3 4">
    <name type="scientific">Haemonchus contortus</name>
    <name type="common">Barber pole worm</name>
    <dbReference type="NCBI Taxonomy" id="6289"/>
    <lineage>
        <taxon>Eukaryota</taxon>
        <taxon>Metazoa</taxon>
        <taxon>Ecdysozoa</taxon>
        <taxon>Nematoda</taxon>
        <taxon>Chromadorea</taxon>
        <taxon>Rhabditida</taxon>
        <taxon>Rhabditina</taxon>
        <taxon>Rhabditomorpha</taxon>
        <taxon>Strongyloidea</taxon>
        <taxon>Trichostrongylidae</taxon>
        <taxon>Haemonchus</taxon>
    </lineage>
</organism>
<dbReference type="WBParaSite" id="HCON_00013110-00001">
    <property type="protein sequence ID" value="HCON_00013110-00001"/>
    <property type="gene ID" value="HCON_00013110"/>
</dbReference>
<evidence type="ECO:0000313" key="5">
    <source>
        <dbReference type="WBParaSite" id="HCON_00013110-00001"/>
    </source>
</evidence>
<evidence type="ECO:0000256" key="1">
    <source>
        <dbReference type="SAM" id="MobiDB-lite"/>
    </source>
</evidence>
<feature type="compositionally biased region" description="Low complexity" evidence="1">
    <location>
        <begin position="44"/>
        <end position="53"/>
    </location>
</feature>
<dbReference type="InterPro" id="IPR040019">
    <property type="entry name" value="C27D6.3-like"/>
</dbReference>
<dbReference type="WBParaSite" id="HCON_00013100-00001">
    <property type="protein sequence ID" value="HCON_00013100-00001"/>
    <property type="gene ID" value="HCON_00013100"/>
</dbReference>
<dbReference type="PANTHER" id="PTHR39355">
    <property type="entry name" value="PROTEIN CBG20624"/>
    <property type="match status" value="1"/>
</dbReference>
<keyword evidence="2" id="KW-0812">Transmembrane</keyword>
<feature type="compositionally biased region" description="Basic residues" evidence="1">
    <location>
        <begin position="63"/>
        <end position="81"/>
    </location>
</feature>
<dbReference type="OMA" id="MIMLMAF"/>
<dbReference type="PANTHER" id="PTHR39355:SF1">
    <property type="entry name" value="PROTEIN CBG20624"/>
    <property type="match status" value="1"/>
</dbReference>